<proteinExistence type="predicted"/>
<evidence type="ECO:0000313" key="2">
    <source>
        <dbReference type="Proteomes" id="UP000094385"/>
    </source>
</evidence>
<name>A0A1E3QB26_LIPST</name>
<sequence>MRSTLLLRNIALSPRHAVSAPLKSLPSGIIFQFRRPLIFSDPAHSETVRYAKILTSWIVGVGGFAFWPFAVKGIAISRANTF</sequence>
<gene>
    <name evidence="1" type="ORF">LIPSTDRAFT_69036</name>
</gene>
<organism evidence="1 2">
    <name type="scientific">Lipomyces starkeyi NRRL Y-11557</name>
    <dbReference type="NCBI Taxonomy" id="675824"/>
    <lineage>
        <taxon>Eukaryota</taxon>
        <taxon>Fungi</taxon>
        <taxon>Dikarya</taxon>
        <taxon>Ascomycota</taxon>
        <taxon>Saccharomycotina</taxon>
        <taxon>Lipomycetes</taxon>
        <taxon>Lipomycetales</taxon>
        <taxon>Lipomycetaceae</taxon>
        <taxon>Lipomyces</taxon>
    </lineage>
</organism>
<keyword evidence="2" id="KW-1185">Reference proteome</keyword>
<dbReference type="Proteomes" id="UP000094385">
    <property type="component" value="Unassembled WGS sequence"/>
</dbReference>
<evidence type="ECO:0000313" key="1">
    <source>
        <dbReference type="EMBL" id="ODQ74905.1"/>
    </source>
</evidence>
<accession>A0A1E3QB26</accession>
<reference evidence="1 2" key="1">
    <citation type="journal article" date="2016" name="Proc. Natl. Acad. Sci. U.S.A.">
        <title>Comparative genomics of biotechnologically important yeasts.</title>
        <authorList>
            <person name="Riley R."/>
            <person name="Haridas S."/>
            <person name="Wolfe K.H."/>
            <person name="Lopes M.R."/>
            <person name="Hittinger C.T."/>
            <person name="Goeker M."/>
            <person name="Salamov A.A."/>
            <person name="Wisecaver J.H."/>
            <person name="Long T.M."/>
            <person name="Calvey C.H."/>
            <person name="Aerts A.L."/>
            <person name="Barry K.W."/>
            <person name="Choi C."/>
            <person name="Clum A."/>
            <person name="Coughlan A.Y."/>
            <person name="Deshpande S."/>
            <person name="Douglass A.P."/>
            <person name="Hanson S.J."/>
            <person name="Klenk H.-P."/>
            <person name="LaButti K.M."/>
            <person name="Lapidus A."/>
            <person name="Lindquist E.A."/>
            <person name="Lipzen A.M."/>
            <person name="Meier-Kolthoff J.P."/>
            <person name="Ohm R.A."/>
            <person name="Otillar R.P."/>
            <person name="Pangilinan J.L."/>
            <person name="Peng Y."/>
            <person name="Rokas A."/>
            <person name="Rosa C.A."/>
            <person name="Scheuner C."/>
            <person name="Sibirny A.A."/>
            <person name="Slot J.C."/>
            <person name="Stielow J.B."/>
            <person name="Sun H."/>
            <person name="Kurtzman C.P."/>
            <person name="Blackwell M."/>
            <person name="Grigoriev I.V."/>
            <person name="Jeffries T.W."/>
        </authorList>
    </citation>
    <scope>NUCLEOTIDE SEQUENCE [LARGE SCALE GENOMIC DNA]</scope>
    <source>
        <strain evidence="1 2">NRRL Y-11557</strain>
    </source>
</reference>
<protein>
    <submittedName>
        <fullName evidence="1">Uncharacterized protein</fullName>
    </submittedName>
</protein>
<dbReference type="AlphaFoldDB" id="A0A1E3QB26"/>
<dbReference type="EMBL" id="KV454291">
    <property type="protein sequence ID" value="ODQ74905.1"/>
    <property type="molecule type" value="Genomic_DNA"/>
</dbReference>